<gene>
    <name evidence="8" type="ORF">CD175_17155</name>
</gene>
<evidence type="ECO:0000259" key="7">
    <source>
        <dbReference type="PROSITE" id="PS51352"/>
    </source>
</evidence>
<dbReference type="GO" id="GO:0034599">
    <property type="term" value="P:cellular response to oxidative stress"/>
    <property type="evidence" value="ECO:0007669"/>
    <property type="project" value="TreeGrafter"/>
</dbReference>
<evidence type="ECO:0000256" key="4">
    <source>
        <dbReference type="PIRSR" id="PIRSR000303-1"/>
    </source>
</evidence>
<dbReference type="CDD" id="cd00340">
    <property type="entry name" value="GSH_Peroxidase"/>
    <property type="match status" value="1"/>
</dbReference>
<keyword evidence="9" id="KW-1185">Reference proteome</keyword>
<dbReference type="AlphaFoldDB" id="A0A2S6FKK7"/>
<dbReference type="PRINTS" id="PR01011">
    <property type="entry name" value="GLUTPROXDASE"/>
</dbReference>
<feature type="signal peptide" evidence="6">
    <location>
        <begin position="1"/>
        <end position="21"/>
    </location>
</feature>
<evidence type="ECO:0000256" key="5">
    <source>
        <dbReference type="RuleBase" id="RU000499"/>
    </source>
</evidence>
<dbReference type="Gene3D" id="3.40.30.10">
    <property type="entry name" value="Glutaredoxin"/>
    <property type="match status" value="1"/>
</dbReference>
<evidence type="ECO:0000256" key="2">
    <source>
        <dbReference type="ARBA" id="ARBA00022559"/>
    </source>
</evidence>
<evidence type="ECO:0000256" key="1">
    <source>
        <dbReference type="ARBA" id="ARBA00006926"/>
    </source>
</evidence>
<name>A0A2S6FKK7_9PSED</name>
<dbReference type="Proteomes" id="UP000238541">
    <property type="component" value="Unassembled WGS sequence"/>
</dbReference>
<dbReference type="PIRSF" id="PIRSF000303">
    <property type="entry name" value="Glutathion_perox"/>
    <property type="match status" value="1"/>
</dbReference>
<dbReference type="FunFam" id="3.40.30.10:FF:000246">
    <property type="entry name" value="Glutathione peroxidase"/>
    <property type="match status" value="1"/>
</dbReference>
<comment type="similarity">
    <text evidence="1 5">Belongs to the glutathione peroxidase family.</text>
</comment>
<dbReference type="InterPro" id="IPR000889">
    <property type="entry name" value="Glutathione_peroxidase"/>
</dbReference>
<evidence type="ECO:0000313" key="8">
    <source>
        <dbReference type="EMBL" id="PPK37972.1"/>
    </source>
</evidence>
<dbReference type="PROSITE" id="PS00460">
    <property type="entry name" value="GLUTATHIONE_PEROXID_1"/>
    <property type="match status" value="1"/>
</dbReference>
<dbReference type="InterPro" id="IPR036249">
    <property type="entry name" value="Thioredoxin-like_sf"/>
</dbReference>
<dbReference type="PROSITE" id="PS51352">
    <property type="entry name" value="THIOREDOXIN_2"/>
    <property type="match status" value="1"/>
</dbReference>
<proteinExistence type="inferred from homology"/>
<dbReference type="GO" id="GO:0004601">
    <property type="term" value="F:peroxidase activity"/>
    <property type="evidence" value="ECO:0007669"/>
    <property type="project" value="UniProtKB-KW"/>
</dbReference>
<dbReference type="Pfam" id="PF00255">
    <property type="entry name" value="GSHPx"/>
    <property type="match status" value="1"/>
</dbReference>
<comment type="caution">
    <text evidence="8">The sequence shown here is derived from an EMBL/GenBank/DDBJ whole genome shotgun (WGS) entry which is preliminary data.</text>
</comment>
<organism evidence="8 9">
    <name type="scientific">Pseudomonas laurylsulfatiphila</name>
    <dbReference type="NCBI Taxonomy" id="2011015"/>
    <lineage>
        <taxon>Bacteria</taxon>
        <taxon>Pseudomonadati</taxon>
        <taxon>Pseudomonadota</taxon>
        <taxon>Gammaproteobacteria</taxon>
        <taxon>Pseudomonadales</taxon>
        <taxon>Pseudomonadaceae</taxon>
        <taxon>Pseudomonas</taxon>
    </lineage>
</organism>
<evidence type="ECO:0000256" key="3">
    <source>
        <dbReference type="ARBA" id="ARBA00023002"/>
    </source>
</evidence>
<feature type="chain" id="PRO_5015441114" description="Glutathione peroxidase" evidence="6">
    <location>
        <begin position="22"/>
        <end position="188"/>
    </location>
</feature>
<accession>A0A2S6FKK7</accession>
<feature type="active site" evidence="4">
    <location>
        <position position="61"/>
    </location>
</feature>
<evidence type="ECO:0000256" key="6">
    <source>
        <dbReference type="SAM" id="SignalP"/>
    </source>
</evidence>
<dbReference type="PANTHER" id="PTHR11592:SF44">
    <property type="entry name" value="GLUTATHIONE PEROXIDASE"/>
    <property type="match status" value="1"/>
</dbReference>
<dbReference type="InterPro" id="IPR029759">
    <property type="entry name" value="GPX_AS"/>
</dbReference>
<keyword evidence="2 5" id="KW-0575">Peroxidase</keyword>
<keyword evidence="3 5" id="KW-0560">Oxidoreductase</keyword>
<dbReference type="EMBL" id="NIRS01000004">
    <property type="protein sequence ID" value="PPK37972.1"/>
    <property type="molecule type" value="Genomic_DNA"/>
</dbReference>
<reference evidence="9" key="1">
    <citation type="submission" date="2017-06" db="EMBL/GenBank/DDBJ databases">
        <authorList>
            <person name="Furmanczyk E.M."/>
        </authorList>
    </citation>
    <scope>NUCLEOTIDE SEQUENCE [LARGE SCALE GENOMIC DNA]</scope>
    <source>
        <strain evidence="9">AP3_16</strain>
    </source>
</reference>
<protein>
    <recommendedName>
        <fullName evidence="5">Glutathione peroxidase</fullName>
    </recommendedName>
</protein>
<dbReference type="PANTHER" id="PTHR11592">
    <property type="entry name" value="GLUTATHIONE PEROXIDASE"/>
    <property type="match status" value="1"/>
</dbReference>
<dbReference type="SUPFAM" id="SSF52833">
    <property type="entry name" value="Thioredoxin-like"/>
    <property type="match status" value="1"/>
</dbReference>
<dbReference type="RefSeq" id="WP_104449841.1">
    <property type="nucleotide sequence ID" value="NZ_NIRS01000004.1"/>
</dbReference>
<feature type="domain" description="Thioredoxin" evidence="7">
    <location>
        <begin position="13"/>
        <end position="180"/>
    </location>
</feature>
<sequence length="188" mass="20580">MLKRWCAVPALLMALSGLAWAADCPEVLQGSLPKLRAKESIDLCQRYADKPLVVVNTASFCGFAPQFEGLEALNQRYKGQGLEILGVPSNDFKQESKDSAETAKVCYANYGVTFTMTEPQKVRGDDATHLFKVLARQTSAPKWNFYKYVVDRQGKVIANFSSLTKPDDPEFIAAVEKALASAPLASAP</sequence>
<dbReference type="InterPro" id="IPR013766">
    <property type="entry name" value="Thioredoxin_domain"/>
</dbReference>
<dbReference type="PROSITE" id="PS51355">
    <property type="entry name" value="GLUTATHIONE_PEROXID_3"/>
    <property type="match status" value="1"/>
</dbReference>
<keyword evidence="6" id="KW-0732">Signal</keyword>
<evidence type="ECO:0000313" key="9">
    <source>
        <dbReference type="Proteomes" id="UP000238541"/>
    </source>
</evidence>